<evidence type="ECO:0008006" key="5">
    <source>
        <dbReference type="Google" id="ProtNLM"/>
    </source>
</evidence>
<feature type="signal peptide" evidence="1">
    <location>
        <begin position="1"/>
        <end position="20"/>
    </location>
</feature>
<dbReference type="SUPFAM" id="SSF56925">
    <property type="entry name" value="OMPA-like"/>
    <property type="match status" value="1"/>
</dbReference>
<dbReference type="RefSeq" id="WP_130065932.1">
    <property type="nucleotide sequence ID" value="NZ_DAWDON010000014.1"/>
</dbReference>
<protein>
    <recommendedName>
        <fullName evidence="5">Outer membrane protein beta-barrel domain-containing protein</fullName>
    </recommendedName>
</protein>
<dbReference type="AlphaFoldDB" id="A0A5B3GNG2"/>
<accession>A0A5B3GNG2</accession>
<name>A0A5B3GNG2_9BACT</name>
<dbReference type="EMBL" id="JANGBQ010000009">
    <property type="protein sequence ID" value="MCQ5082784.1"/>
    <property type="molecule type" value="Genomic_DNA"/>
</dbReference>
<proteinExistence type="predicted"/>
<comment type="caution">
    <text evidence="2">The sequence shown here is derived from an EMBL/GenBank/DDBJ whole genome shotgun (WGS) entry which is preliminary data.</text>
</comment>
<keyword evidence="1" id="KW-0732">Signal</keyword>
<evidence type="ECO:0000313" key="4">
    <source>
        <dbReference type="Proteomes" id="UP000322940"/>
    </source>
</evidence>
<evidence type="ECO:0000313" key="2">
    <source>
        <dbReference type="EMBL" id="KAA2375275.1"/>
    </source>
</evidence>
<dbReference type="Proteomes" id="UP001205035">
    <property type="component" value="Unassembled WGS sequence"/>
</dbReference>
<feature type="chain" id="PRO_5044618482" description="Outer membrane protein beta-barrel domain-containing protein" evidence="1">
    <location>
        <begin position="21"/>
        <end position="177"/>
    </location>
</feature>
<sequence>MVNKLLVVAVMLLAAMSARAQIGYKGQVALGVSGGISNVGGFVGTARIGGYLSEHSILGAGMILDRTRYDATQGDSFHTSQWLGVMHYQYAIPLGRFIVSPTGGILLGGEQCDQRSRQGNILPYGNQFVYGLILQCDVEYVLGRHWAITLEPRMTYLIKTQFDNVRLSASVGVKYYF</sequence>
<dbReference type="InterPro" id="IPR011250">
    <property type="entry name" value="OMP/PagP_B-barrel"/>
</dbReference>
<dbReference type="EMBL" id="VVXH01000024">
    <property type="protein sequence ID" value="KAA2375275.1"/>
    <property type="molecule type" value="Genomic_DNA"/>
</dbReference>
<organism evidence="2 4">
    <name type="scientific">Alistipes onderdonkii</name>
    <dbReference type="NCBI Taxonomy" id="328813"/>
    <lineage>
        <taxon>Bacteria</taxon>
        <taxon>Pseudomonadati</taxon>
        <taxon>Bacteroidota</taxon>
        <taxon>Bacteroidia</taxon>
        <taxon>Bacteroidales</taxon>
        <taxon>Rikenellaceae</taxon>
        <taxon>Alistipes</taxon>
    </lineage>
</organism>
<evidence type="ECO:0000256" key="1">
    <source>
        <dbReference type="SAM" id="SignalP"/>
    </source>
</evidence>
<gene>
    <name evidence="2" type="ORF">F2Y10_15425</name>
    <name evidence="3" type="ORF">NE651_07745</name>
</gene>
<evidence type="ECO:0000313" key="3">
    <source>
        <dbReference type="EMBL" id="MCQ5082784.1"/>
    </source>
</evidence>
<dbReference type="Proteomes" id="UP000322940">
    <property type="component" value="Unassembled WGS sequence"/>
</dbReference>
<reference evidence="3" key="2">
    <citation type="submission" date="2022-06" db="EMBL/GenBank/DDBJ databases">
        <title>Isolation of gut microbiota from human fecal samples.</title>
        <authorList>
            <person name="Pamer E.G."/>
            <person name="Barat B."/>
            <person name="Waligurski E."/>
            <person name="Medina S."/>
            <person name="Paddock L."/>
            <person name="Mostad J."/>
        </authorList>
    </citation>
    <scope>NUCLEOTIDE SEQUENCE</scope>
    <source>
        <strain evidence="3">DFI.6.22</strain>
    </source>
</reference>
<reference evidence="2 4" key="1">
    <citation type="journal article" date="2019" name="Nat. Med.">
        <title>A library of human gut bacterial isolates paired with longitudinal multiomics data enables mechanistic microbiome research.</title>
        <authorList>
            <person name="Poyet M."/>
            <person name="Groussin M."/>
            <person name="Gibbons S.M."/>
            <person name="Avila-Pacheco J."/>
            <person name="Jiang X."/>
            <person name="Kearney S.M."/>
            <person name="Perrotta A.R."/>
            <person name="Berdy B."/>
            <person name="Zhao S."/>
            <person name="Lieberman T.D."/>
            <person name="Swanson P.K."/>
            <person name="Smith M."/>
            <person name="Roesemann S."/>
            <person name="Alexander J.E."/>
            <person name="Rich S.A."/>
            <person name="Livny J."/>
            <person name="Vlamakis H."/>
            <person name="Clish C."/>
            <person name="Bullock K."/>
            <person name="Deik A."/>
            <person name="Scott J."/>
            <person name="Pierce K.A."/>
            <person name="Xavier R.J."/>
            <person name="Alm E.J."/>
        </authorList>
    </citation>
    <scope>NUCLEOTIDE SEQUENCE [LARGE SCALE GENOMIC DNA]</scope>
    <source>
        <strain evidence="2 4">BIOML-A266</strain>
    </source>
</reference>